<dbReference type="VEuPathDB" id="VectorBase:AMEC006272"/>
<dbReference type="GO" id="GO:0005576">
    <property type="term" value="C:extracellular region"/>
    <property type="evidence" value="ECO:0007669"/>
    <property type="project" value="InterPro"/>
</dbReference>
<evidence type="ECO:0000256" key="6">
    <source>
        <dbReference type="SAM" id="MobiDB-lite"/>
    </source>
</evidence>
<keyword evidence="9" id="KW-1185">Reference proteome</keyword>
<evidence type="ECO:0000256" key="2">
    <source>
        <dbReference type="ARBA" id="ARBA00022729"/>
    </source>
</evidence>
<reference evidence="9" key="1">
    <citation type="submission" date="2014-01" db="EMBL/GenBank/DDBJ databases">
        <title>The Genome Sequence of Anopheles melas CM1001059_A (V2).</title>
        <authorList>
            <consortium name="The Broad Institute Genomics Platform"/>
            <person name="Neafsey D.E."/>
            <person name="Besansky N."/>
            <person name="Howell P."/>
            <person name="Walton C."/>
            <person name="Young S.K."/>
            <person name="Zeng Q."/>
            <person name="Gargeya S."/>
            <person name="Fitzgerald M."/>
            <person name="Haas B."/>
            <person name="Abouelleil A."/>
            <person name="Allen A.W."/>
            <person name="Alvarado L."/>
            <person name="Arachchi H.M."/>
            <person name="Berlin A.M."/>
            <person name="Chapman S.B."/>
            <person name="Gainer-Dewar J."/>
            <person name="Goldberg J."/>
            <person name="Griggs A."/>
            <person name="Gujja S."/>
            <person name="Hansen M."/>
            <person name="Howarth C."/>
            <person name="Imamovic A."/>
            <person name="Ireland A."/>
            <person name="Larimer J."/>
            <person name="McCowan C."/>
            <person name="Murphy C."/>
            <person name="Pearson M."/>
            <person name="Poon T.W."/>
            <person name="Priest M."/>
            <person name="Roberts A."/>
            <person name="Saif S."/>
            <person name="Shea T."/>
            <person name="Sisk P."/>
            <person name="Sykes S."/>
            <person name="Wortman J."/>
            <person name="Nusbaum C."/>
            <person name="Birren B."/>
        </authorList>
    </citation>
    <scope>NUCLEOTIDE SEQUENCE [LARGE SCALE GENOMIC DNA]</scope>
    <source>
        <strain evidence="9">CM1001059</strain>
    </source>
</reference>
<dbReference type="STRING" id="34690.A0A182TQ02"/>
<dbReference type="PANTHER" id="PTHR23301">
    <property type="entry name" value="CHITIN BINDING PERITROPHIN-A"/>
    <property type="match status" value="1"/>
</dbReference>
<evidence type="ECO:0000256" key="4">
    <source>
        <dbReference type="ARBA" id="ARBA00023157"/>
    </source>
</evidence>
<dbReference type="EnsemblMetazoa" id="AMEC006272-RA">
    <property type="protein sequence ID" value="AMEC006272-PA"/>
    <property type="gene ID" value="AMEC006272"/>
</dbReference>
<dbReference type="SMART" id="SM00494">
    <property type="entry name" value="ChtBD2"/>
    <property type="match status" value="5"/>
</dbReference>
<dbReference type="Gene3D" id="2.170.140.10">
    <property type="entry name" value="Chitin binding domain"/>
    <property type="match status" value="5"/>
</dbReference>
<dbReference type="InterPro" id="IPR036508">
    <property type="entry name" value="Chitin-bd_dom_sf"/>
</dbReference>
<keyword evidence="4" id="KW-1015">Disulfide bond</keyword>
<sequence length="576" mass="61865">MFYNLAQQNFSIRTTASKTIRVRRGGHMKEQIGYRAGEDISQQFDQLEFSGAVAASITPSMKQLYLAVLAATLHLVQGQGSCVPGVTCESFNCTTDARCPAVNPPQGPVLLPHPECDKFYKCSNGQACEYDCPANLHFNHVEQACDWPERACCDMNIPCLPQDPCIPGVTCPPTGPSDPPTTVTLPPPTAPTPAPPTAPTPAPPTAPTPVPTAPTPAPPTAPTPAPTGCIPDPLSCNPFEDPNNPTLLPHETNCGQFYKCNLGERCLLSCPLGQHFWPAGGVCERPEVACCNPALCNTSPSQCVDDVRCPLIEDPNFPTTFPFPGNCSRFYKCDLGKRCPVDCWPGTHFSASTGRCEAPDEACCDPAVPCRGATVRSCAPDARCPLNDNPFDPTVLKHADCTRFYKCDNGQACVLECPPGQHFRQDTPTTGSCDWPDLACCDPNIPCTGPNPGVTCRPDSRCPLFDDPNNPLLLPHTSSCTRFYKCTNGLACDLPCLHGHFSEALQRCERPEVACCDPAVPCNVPAYWAYACTNSCSNTRSYSSSYSSSNPSSYSSAYPCSYSSSNPCSYSSSHSQ</sequence>
<accession>A0A182TQ02</accession>
<dbReference type="PRINTS" id="PR01217">
    <property type="entry name" value="PRICHEXTENSN"/>
</dbReference>
<dbReference type="PROSITE" id="PS50940">
    <property type="entry name" value="CHIT_BIND_II"/>
    <property type="match status" value="4"/>
</dbReference>
<protein>
    <recommendedName>
        <fullName evidence="7">Chitin-binding type-2 domain-containing protein</fullName>
    </recommendedName>
</protein>
<feature type="region of interest" description="Disordered" evidence="6">
    <location>
        <begin position="549"/>
        <end position="576"/>
    </location>
</feature>
<evidence type="ECO:0000259" key="7">
    <source>
        <dbReference type="PROSITE" id="PS50940"/>
    </source>
</evidence>
<keyword evidence="5" id="KW-0325">Glycoprotein</keyword>
<feature type="domain" description="Chitin-binding type-2" evidence="7">
    <location>
        <begin position="306"/>
        <end position="366"/>
    </location>
</feature>
<keyword evidence="2" id="KW-0732">Signal</keyword>
<organism evidence="8 9">
    <name type="scientific">Anopheles melas</name>
    <dbReference type="NCBI Taxonomy" id="34690"/>
    <lineage>
        <taxon>Eukaryota</taxon>
        <taxon>Metazoa</taxon>
        <taxon>Ecdysozoa</taxon>
        <taxon>Arthropoda</taxon>
        <taxon>Hexapoda</taxon>
        <taxon>Insecta</taxon>
        <taxon>Pterygota</taxon>
        <taxon>Neoptera</taxon>
        <taxon>Endopterygota</taxon>
        <taxon>Diptera</taxon>
        <taxon>Nematocera</taxon>
        <taxon>Culicoidea</taxon>
        <taxon>Culicidae</taxon>
        <taxon>Anophelinae</taxon>
        <taxon>Anopheles</taxon>
    </lineage>
</organism>
<evidence type="ECO:0000256" key="3">
    <source>
        <dbReference type="ARBA" id="ARBA00022737"/>
    </source>
</evidence>
<evidence type="ECO:0000313" key="8">
    <source>
        <dbReference type="EnsemblMetazoa" id="AMEC006272-PA"/>
    </source>
</evidence>
<feature type="domain" description="Chitin-binding type-2" evidence="7">
    <location>
        <begin position="233"/>
        <end position="293"/>
    </location>
</feature>
<evidence type="ECO:0000256" key="1">
    <source>
        <dbReference type="ARBA" id="ARBA00022669"/>
    </source>
</evidence>
<dbReference type="InterPro" id="IPR051940">
    <property type="entry name" value="Chitin_bind-dev_reg"/>
</dbReference>
<evidence type="ECO:0000256" key="5">
    <source>
        <dbReference type="ARBA" id="ARBA00023180"/>
    </source>
</evidence>
<evidence type="ECO:0000313" key="9">
    <source>
        <dbReference type="Proteomes" id="UP000075902"/>
    </source>
</evidence>
<reference evidence="8" key="2">
    <citation type="submission" date="2020-05" db="UniProtKB">
        <authorList>
            <consortium name="EnsemblMetazoa"/>
        </authorList>
    </citation>
    <scope>IDENTIFICATION</scope>
    <source>
        <strain evidence="8">CM1001059</strain>
    </source>
</reference>
<dbReference type="AlphaFoldDB" id="A0A182TQ02"/>
<dbReference type="GO" id="GO:0008061">
    <property type="term" value="F:chitin binding"/>
    <property type="evidence" value="ECO:0007669"/>
    <property type="project" value="UniProtKB-KW"/>
</dbReference>
<proteinExistence type="predicted"/>
<dbReference type="InterPro" id="IPR002557">
    <property type="entry name" value="Chitin-bd_dom"/>
</dbReference>
<dbReference type="Proteomes" id="UP000075902">
    <property type="component" value="Unassembled WGS sequence"/>
</dbReference>
<dbReference type="Pfam" id="PF01607">
    <property type="entry name" value="CBM_14"/>
    <property type="match status" value="4"/>
</dbReference>
<name>A0A182TQ02_9DIPT</name>
<dbReference type="PANTHER" id="PTHR23301:SF0">
    <property type="entry name" value="CHITIN-BINDING TYPE-2 DOMAIN-CONTAINING PROTEIN-RELATED"/>
    <property type="match status" value="1"/>
</dbReference>
<feature type="region of interest" description="Disordered" evidence="6">
    <location>
        <begin position="176"/>
        <end position="224"/>
    </location>
</feature>
<dbReference type="SUPFAM" id="SSF57625">
    <property type="entry name" value="Invertebrate chitin-binding proteins"/>
    <property type="match status" value="5"/>
</dbReference>
<feature type="domain" description="Chitin-binding type-2" evidence="7">
    <location>
        <begin position="381"/>
        <end position="443"/>
    </location>
</feature>
<feature type="domain" description="Chitin-binding type-2" evidence="7">
    <location>
        <begin position="96"/>
        <end position="155"/>
    </location>
</feature>
<keyword evidence="3" id="KW-0677">Repeat</keyword>
<keyword evidence="1" id="KW-0147">Chitin-binding</keyword>